<protein>
    <recommendedName>
        <fullName evidence="4">Carbohydrate kinase PfkB domain-containing protein</fullName>
    </recommendedName>
</protein>
<dbReference type="PROSITE" id="PS00583">
    <property type="entry name" value="PFKB_KINASES_1"/>
    <property type="match status" value="1"/>
</dbReference>
<gene>
    <name evidence="5" type="ORF">COU47_02925</name>
</gene>
<dbReference type="PANTHER" id="PTHR10584:SF167">
    <property type="entry name" value="PFKB DOMAIN PROTEIN"/>
    <property type="match status" value="1"/>
</dbReference>
<organism evidence="5 6">
    <name type="scientific">Candidatus Niyogibacteria bacterium CG10_big_fil_rev_8_21_14_0_10_46_36</name>
    <dbReference type="NCBI Taxonomy" id="1974726"/>
    <lineage>
        <taxon>Bacteria</taxon>
        <taxon>Candidatus Niyogiibacteriota</taxon>
    </lineage>
</organism>
<comment type="caution">
    <text evidence="5">The sequence shown here is derived from an EMBL/GenBank/DDBJ whole genome shotgun (WGS) entry which is preliminary data.</text>
</comment>
<evidence type="ECO:0000313" key="6">
    <source>
        <dbReference type="Proteomes" id="UP000231503"/>
    </source>
</evidence>
<comment type="similarity">
    <text evidence="1">Belongs to the carbohydrate kinase PfkB family.</text>
</comment>
<evidence type="ECO:0000256" key="2">
    <source>
        <dbReference type="ARBA" id="ARBA00022679"/>
    </source>
</evidence>
<reference evidence="6" key="1">
    <citation type="submission" date="2017-09" db="EMBL/GenBank/DDBJ databases">
        <title>Depth-based differentiation of microbial function through sediment-hosted aquifers and enrichment of novel symbionts in the deep terrestrial subsurface.</title>
        <authorList>
            <person name="Probst A.J."/>
            <person name="Ladd B."/>
            <person name="Jarett J.K."/>
            <person name="Geller-Mcgrath D.E."/>
            <person name="Sieber C.M.K."/>
            <person name="Emerson J.B."/>
            <person name="Anantharaman K."/>
            <person name="Thomas B.C."/>
            <person name="Malmstrom R."/>
            <person name="Stieglmeier M."/>
            <person name="Klingl A."/>
            <person name="Woyke T."/>
            <person name="Ryan C.M."/>
            <person name="Banfield J.F."/>
        </authorList>
    </citation>
    <scope>NUCLEOTIDE SEQUENCE [LARGE SCALE GENOMIC DNA]</scope>
</reference>
<dbReference type="GO" id="GO:0016301">
    <property type="term" value="F:kinase activity"/>
    <property type="evidence" value="ECO:0007669"/>
    <property type="project" value="UniProtKB-KW"/>
</dbReference>
<keyword evidence="3" id="KW-0418">Kinase</keyword>
<dbReference type="InterPro" id="IPR029056">
    <property type="entry name" value="Ribokinase-like"/>
</dbReference>
<dbReference type="PRINTS" id="PR00990">
    <property type="entry name" value="RIBOKINASE"/>
</dbReference>
<feature type="domain" description="Carbohydrate kinase PfkB" evidence="4">
    <location>
        <begin position="45"/>
        <end position="321"/>
    </location>
</feature>
<evidence type="ECO:0000259" key="4">
    <source>
        <dbReference type="Pfam" id="PF00294"/>
    </source>
</evidence>
<dbReference type="GO" id="GO:0006796">
    <property type="term" value="P:phosphate-containing compound metabolic process"/>
    <property type="evidence" value="ECO:0007669"/>
    <property type="project" value="UniProtKB-ARBA"/>
</dbReference>
<dbReference type="Gene3D" id="3.40.1190.20">
    <property type="match status" value="1"/>
</dbReference>
<dbReference type="InterPro" id="IPR011611">
    <property type="entry name" value="PfkB_dom"/>
</dbReference>
<name>A0A2H0TD74_9BACT</name>
<dbReference type="Proteomes" id="UP000231503">
    <property type="component" value="Unassembled WGS sequence"/>
</dbReference>
<keyword evidence="2" id="KW-0808">Transferase</keyword>
<evidence type="ECO:0000313" key="5">
    <source>
        <dbReference type="EMBL" id="PIR69501.1"/>
    </source>
</evidence>
<accession>A0A2H0TD74</accession>
<evidence type="ECO:0000256" key="1">
    <source>
        <dbReference type="ARBA" id="ARBA00010688"/>
    </source>
</evidence>
<dbReference type="PANTHER" id="PTHR10584">
    <property type="entry name" value="SUGAR KINASE"/>
    <property type="match status" value="1"/>
</dbReference>
<evidence type="ECO:0000256" key="3">
    <source>
        <dbReference type="ARBA" id="ARBA00022777"/>
    </source>
</evidence>
<proteinExistence type="inferred from homology"/>
<dbReference type="Pfam" id="PF00294">
    <property type="entry name" value="PfkB"/>
    <property type="match status" value="1"/>
</dbReference>
<dbReference type="SUPFAM" id="SSF53613">
    <property type="entry name" value="Ribokinase-like"/>
    <property type="match status" value="1"/>
</dbReference>
<dbReference type="InterPro" id="IPR002173">
    <property type="entry name" value="Carboh/pur_kinase_PfkB_CS"/>
</dbReference>
<dbReference type="EMBL" id="PFCO01000006">
    <property type="protein sequence ID" value="PIR69501.1"/>
    <property type="molecule type" value="Genomic_DNA"/>
</dbReference>
<dbReference type="InterPro" id="IPR002139">
    <property type="entry name" value="Ribo/fructo_kinase"/>
</dbReference>
<dbReference type="AlphaFoldDB" id="A0A2H0TD74"/>
<sequence>MAFFYDIVTIGSATRDALMRSKTFRVQKNKGKGLEENLVLPLGSKITIDEMFFGTGGAGTNTAVTFARQGFKTAAIVNVGDDVRGHEIKNELVQEGVDAHFVHTDPRALTGYSVILEPSSGERVILRHRGANDNLTATLIPFSRIRTRWLYLTSLSGNLSILKKAAMLKKKYGTRIAWNPGGVDLALGLKKLKPHLRMLDVLIVNQEEAAGLLGVSYRSREKIFRKFDAVVDGIAVMTMGPKGVEVSDGKTVWRVGTYKEKAVVDRTGAGDSFGSGLVAGLMRKSKSGHMTTTDAAILYALRLGSANATSKVEYIGAKTGLLTKRQFETQRRWKNLSFSATKIKK</sequence>